<accession>A0A9W8E8C9</accession>
<dbReference type="PROSITE" id="PS51918">
    <property type="entry name" value="RADICAL_SAM"/>
    <property type="match status" value="1"/>
</dbReference>
<gene>
    <name evidence="13" type="ORF">IWQ62_001602</name>
</gene>
<keyword evidence="11" id="KW-0411">Iron-sulfur</keyword>
<comment type="cofactor">
    <cofactor evidence="1">
        <name>[4Fe-4S] cluster</name>
        <dbReference type="ChEBI" id="CHEBI:49883"/>
    </cofactor>
</comment>
<evidence type="ECO:0000256" key="11">
    <source>
        <dbReference type="ARBA" id="ARBA00023014"/>
    </source>
</evidence>
<comment type="caution">
    <text evidence="13">The sequence shown here is derived from an EMBL/GenBank/DDBJ whole genome shotgun (WGS) entry which is preliminary data.</text>
</comment>
<evidence type="ECO:0000256" key="9">
    <source>
        <dbReference type="ARBA" id="ARBA00022723"/>
    </source>
</evidence>
<evidence type="ECO:0000256" key="7">
    <source>
        <dbReference type="ARBA" id="ARBA00022679"/>
    </source>
</evidence>
<evidence type="ECO:0000256" key="4">
    <source>
        <dbReference type="ARBA" id="ARBA00022490"/>
    </source>
</evidence>
<organism evidence="13 14">
    <name type="scientific">Dispira parvispora</name>
    <dbReference type="NCBI Taxonomy" id="1520584"/>
    <lineage>
        <taxon>Eukaryota</taxon>
        <taxon>Fungi</taxon>
        <taxon>Fungi incertae sedis</taxon>
        <taxon>Zoopagomycota</taxon>
        <taxon>Kickxellomycotina</taxon>
        <taxon>Dimargaritomycetes</taxon>
        <taxon>Dimargaritales</taxon>
        <taxon>Dimargaritaceae</taxon>
        <taxon>Dispira</taxon>
    </lineage>
</organism>
<dbReference type="Gene3D" id="3.20.20.70">
    <property type="entry name" value="Aldolase class I"/>
    <property type="match status" value="1"/>
</dbReference>
<feature type="domain" description="Radical SAM core" evidence="12">
    <location>
        <begin position="151"/>
        <end position="393"/>
    </location>
</feature>
<dbReference type="GO" id="GO:0046872">
    <property type="term" value="F:metal ion binding"/>
    <property type="evidence" value="ECO:0007669"/>
    <property type="project" value="UniProtKB-KW"/>
</dbReference>
<protein>
    <recommendedName>
        <fullName evidence="12">Radical SAM core domain-containing protein</fullName>
    </recommendedName>
</protein>
<name>A0A9W8E8C9_9FUNG</name>
<dbReference type="OrthoDB" id="538249at2759"/>
<reference evidence="13" key="1">
    <citation type="submission" date="2022-07" db="EMBL/GenBank/DDBJ databases">
        <title>Phylogenomic reconstructions and comparative analyses of Kickxellomycotina fungi.</title>
        <authorList>
            <person name="Reynolds N.K."/>
            <person name="Stajich J.E."/>
            <person name="Barry K."/>
            <person name="Grigoriev I.V."/>
            <person name="Crous P."/>
            <person name="Smith M.E."/>
        </authorList>
    </citation>
    <scope>NUCLEOTIDE SEQUENCE</scope>
    <source>
        <strain evidence="13">RSA 1196</strain>
    </source>
</reference>
<evidence type="ECO:0000256" key="2">
    <source>
        <dbReference type="ARBA" id="ARBA00004496"/>
    </source>
</evidence>
<comment type="subcellular location">
    <subcellularLocation>
        <location evidence="2">Cytoplasm</location>
    </subcellularLocation>
</comment>
<dbReference type="NCBIfam" id="TIGR00048">
    <property type="entry name" value="rRNA_mod_RlmN"/>
    <property type="match status" value="1"/>
</dbReference>
<keyword evidence="7" id="KW-0808">Transferase</keyword>
<evidence type="ECO:0000256" key="10">
    <source>
        <dbReference type="ARBA" id="ARBA00023004"/>
    </source>
</evidence>
<dbReference type="InterPro" id="IPR058240">
    <property type="entry name" value="rSAM_sf"/>
</dbReference>
<dbReference type="GO" id="GO:0008173">
    <property type="term" value="F:RNA methyltransferase activity"/>
    <property type="evidence" value="ECO:0007669"/>
    <property type="project" value="InterPro"/>
</dbReference>
<keyword evidence="8" id="KW-0949">S-adenosyl-L-methionine</keyword>
<evidence type="ECO:0000259" key="12">
    <source>
        <dbReference type="PROSITE" id="PS51918"/>
    </source>
</evidence>
<proteinExistence type="predicted"/>
<keyword evidence="6" id="KW-0489">Methyltransferase</keyword>
<sequence>MNTIFRAHHFKGASPTRLVPHFTRFTVIRTPSTWYSTGGPHTVAPIPSKTATQTVAPIELLGLPFPEFEKVFENEFPELPKYRTRQLWFDLYAHVNPCAIHTRQVSALDKSIKLLLALKHRDIKGNLLLGPEESQRPEAEQAKVEAVIIPERTWRTLCVSSQIGCSLACSFCHTGTQKLLRNLTSGEIVGQVMVALQNVGDFSRAIPERTLKNIVFMGQGEPLYNYRNVRRAIRTLTHPEGLAYPSHRITVSTSGIAPLIPKLATELQVTLAISLHAPTDQLRNQLMPINKTYPIRPLLEACEEFSKHAGSKNRRITFEYVMLKGVNDSIDQATQLTRLLTHLDAHVNLIPFNPWPGSTFECSSTHHIQAFAEKLKNSGIHATVRWSKGSDILAACGQLRSNELLKSRSTA</sequence>
<dbReference type="SFLD" id="SFLDF00275">
    <property type="entry name" value="adenosine_C2_methyltransferase"/>
    <property type="match status" value="1"/>
</dbReference>
<dbReference type="InterPro" id="IPR040072">
    <property type="entry name" value="Methyltransferase_A"/>
</dbReference>
<keyword evidence="9" id="KW-0479">Metal-binding</keyword>
<keyword evidence="10" id="KW-0408">Iron</keyword>
<dbReference type="GO" id="GO:0051539">
    <property type="term" value="F:4 iron, 4 sulfur cluster binding"/>
    <property type="evidence" value="ECO:0007669"/>
    <property type="project" value="UniProtKB-KW"/>
</dbReference>
<dbReference type="GO" id="GO:0005737">
    <property type="term" value="C:cytoplasm"/>
    <property type="evidence" value="ECO:0007669"/>
    <property type="project" value="UniProtKB-SubCell"/>
</dbReference>
<dbReference type="GO" id="GO:0070475">
    <property type="term" value="P:rRNA base methylation"/>
    <property type="evidence" value="ECO:0007669"/>
    <property type="project" value="InterPro"/>
</dbReference>
<dbReference type="InterPro" id="IPR013785">
    <property type="entry name" value="Aldolase_TIM"/>
</dbReference>
<dbReference type="PANTHER" id="PTHR30544:SF5">
    <property type="entry name" value="RADICAL SAM CORE DOMAIN-CONTAINING PROTEIN"/>
    <property type="match status" value="1"/>
</dbReference>
<evidence type="ECO:0000256" key="3">
    <source>
        <dbReference type="ARBA" id="ARBA00022485"/>
    </source>
</evidence>
<dbReference type="SFLD" id="SFLDG01062">
    <property type="entry name" value="methyltransferase_(Class_A)"/>
    <property type="match status" value="1"/>
</dbReference>
<dbReference type="FunFam" id="3.20.20.70:FF:000014">
    <property type="entry name" value="Probable dual-specificity RNA methyltransferase RlmN"/>
    <property type="match status" value="1"/>
</dbReference>
<dbReference type="Pfam" id="PF04055">
    <property type="entry name" value="Radical_SAM"/>
    <property type="match status" value="1"/>
</dbReference>
<dbReference type="InterPro" id="IPR007197">
    <property type="entry name" value="rSAM"/>
</dbReference>
<evidence type="ECO:0000313" key="13">
    <source>
        <dbReference type="EMBL" id="KAJ1967838.1"/>
    </source>
</evidence>
<evidence type="ECO:0000256" key="1">
    <source>
        <dbReference type="ARBA" id="ARBA00001966"/>
    </source>
</evidence>
<keyword evidence="14" id="KW-1185">Reference proteome</keyword>
<evidence type="ECO:0000256" key="8">
    <source>
        <dbReference type="ARBA" id="ARBA00022691"/>
    </source>
</evidence>
<dbReference type="GO" id="GO:0030488">
    <property type="term" value="P:tRNA methylation"/>
    <property type="evidence" value="ECO:0007669"/>
    <property type="project" value="InterPro"/>
</dbReference>
<evidence type="ECO:0000256" key="6">
    <source>
        <dbReference type="ARBA" id="ARBA00022603"/>
    </source>
</evidence>
<dbReference type="InterPro" id="IPR004383">
    <property type="entry name" value="rRNA_lsu_MTrfase_RlmN/Cfr"/>
</dbReference>
<dbReference type="SUPFAM" id="SSF102114">
    <property type="entry name" value="Radical SAM enzymes"/>
    <property type="match status" value="1"/>
</dbReference>
<dbReference type="PANTHER" id="PTHR30544">
    <property type="entry name" value="23S RRNA METHYLTRANSFERASE"/>
    <property type="match status" value="1"/>
</dbReference>
<keyword evidence="5" id="KW-0698">rRNA processing</keyword>
<keyword evidence="3" id="KW-0004">4Fe-4S</keyword>
<evidence type="ECO:0000256" key="5">
    <source>
        <dbReference type="ARBA" id="ARBA00022552"/>
    </source>
</evidence>
<dbReference type="InterPro" id="IPR027492">
    <property type="entry name" value="RNA_MTrfase_RlmN"/>
</dbReference>
<dbReference type="Proteomes" id="UP001150925">
    <property type="component" value="Unassembled WGS sequence"/>
</dbReference>
<keyword evidence="4" id="KW-0963">Cytoplasm</keyword>
<dbReference type="EMBL" id="JANBPY010000274">
    <property type="protein sequence ID" value="KAJ1967838.1"/>
    <property type="molecule type" value="Genomic_DNA"/>
</dbReference>
<dbReference type="AlphaFoldDB" id="A0A9W8E8C9"/>
<dbReference type="SFLD" id="SFLDS00029">
    <property type="entry name" value="Radical_SAM"/>
    <property type="match status" value="1"/>
</dbReference>
<evidence type="ECO:0000313" key="14">
    <source>
        <dbReference type="Proteomes" id="UP001150925"/>
    </source>
</evidence>
<dbReference type="CDD" id="cd01335">
    <property type="entry name" value="Radical_SAM"/>
    <property type="match status" value="1"/>
</dbReference>